<dbReference type="KEGG" id="nai:NECAME_06488"/>
<keyword evidence="2" id="KW-1185">Reference proteome</keyword>
<dbReference type="PANTHER" id="PTHR21274">
    <property type="entry name" value="MECKELIN"/>
    <property type="match status" value="1"/>
</dbReference>
<dbReference type="STRING" id="51031.W2TW84"/>
<evidence type="ECO:0000313" key="2">
    <source>
        <dbReference type="Proteomes" id="UP000053676"/>
    </source>
</evidence>
<dbReference type="OrthoDB" id="419138at2759"/>
<proteinExistence type="predicted"/>
<organism evidence="1 2">
    <name type="scientific">Necator americanus</name>
    <name type="common">Human hookworm</name>
    <dbReference type="NCBI Taxonomy" id="51031"/>
    <lineage>
        <taxon>Eukaryota</taxon>
        <taxon>Metazoa</taxon>
        <taxon>Ecdysozoa</taxon>
        <taxon>Nematoda</taxon>
        <taxon>Chromadorea</taxon>
        <taxon>Rhabditida</taxon>
        <taxon>Rhabditina</taxon>
        <taxon>Rhabditomorpha</taxon>
        <taxon>Strongyloidea</taxon>
        <taxon>Ancylostomatidae</taxon>
        <taxon>Bunostominae</taxon>
        <taxon>Necator</taxon>
    </lineage>
</organism>
<name>W2TW84_NECAM</name>
<dbReference type="EMBL" id="KI657772">
    <property type="protein sequence ID" value="ETN85262.1"/>
    <property type="molecule type" value="Genomic_DNA"/>
</dbReference>
<dbReference type="Proteomes" id="UP000053676">
    <property type="component" value="Unassembled WGS sequence"/>
</dbReference>
<protein>
    <submittedName>
        <fullName evidence="1">Uncharacterized protein</fullName>
    </submittedName>
</protein>
<dbReference type="InterPro" id="IPR019170">
    <property type="entry name" value="Meckelin"/>
</dbReference>
<dbReference type="AlphaFoldDB" id="W2TW84"/>
<sequence length="87" mass="10023">MTRFAVVVSCYLFVGFLQWVVQVVVVERMILDPFHNFIDLCSIANISFCSVLSLTHPLHGHYIHGRSVHGRADTNMAEMNEFLKKER</sequence>
<evidence type="ECO:0000313" key="1">
    <source>
        <dbReference type="EMBL" id="ETN85262.1"/>
    </source>
</evidence>
<accession>W2TW84</accession>
<feature type="non-terminal residue" evidence="1">
    <location>
        <position position="87"/>
    </location>
</feature>
<dbReference type="GO" id="GO:0036038">
    <property type="term" value="C:MKS complex"/>
    <property type="evidence" value="ECO:0007669"/>
    <property type="project" value="InterPro"/>
</dbReference>
<dbReference type="Pfam" id="PF09773">
    <property type="entry name" value="Meckelin"/>
    <property type="match status" value="1"/>
</dbReference>
<dbReference type="GO" id="GO:0060271">
    <property type="term" value="P:cilium assembly"/>
    <property type="evidence" value="ECO:0007669"/>
    <property type="project" value="InterPro"/>
</dbReference>
<gene>
    <name evidence="1" type="ORF">NECAME_06488</name>
</gene>
<dbReference type="PANTHER" id="PTHR21274:SF0">
    <property type="entry name" value="MECKELIN"/>
    <property type="match status" value="1"/>
</dbReference>
<reference evidence="2" key="1">
    <citation type="journal article" date="2014" name="Nat. Genet.">
        <title>Genome of the human hookworm Necator americanus.</title>
        <authorList>
            <person name="Tang Y.T."/>
            <person name="Gao X."/>
            <person name="Rosa B.A."/>
            <person name="Abubucker S."/>
            <person name="Hallsworth-Pepin K."/>
            <person name="Martin J."/>
            <person name="Tyagi R."/>
            <person name="Heizer E."/>
            <person name="Zhang X."/>
            <person name="Bhonagiri-Palsikar V."/>
            <person name="Minx P."/>
            <person name="Warren W.C."/>
            <person name="Wang Q."/>
            <person name="Zhan B."/>
            <person name="Hotez P.J."/>
            <person name="Sternberg P.W."/>
            <person name="Dougall A."/>
            <person name="Gaze S.T."/>
            <person name="Mulvenna J."/>
            <person name="Sotillo J."/>
            <person name="Ranganathan S."/>
            <person name="Rabelo E.M."/>
            <person name="Wilson R.K."/>
            <person name="Felgner P.L."/>
            <person name="Bethony J."/>
            <person name="Hawdon J.M."/>
            <person name="Gasser R.B."/>
            <person name="Loukas A."/>
            <person name="Mitreva M."/>
        </authorList>
    </citation>
    <scope>NUCLEOTIDE SEQUENCE [LARGE SCALE GENOMIC DNA]</scope>
</reference>